<reference evidence="2 3" key="1">
    <citation type="journal article" date="2018" name="Mol. Genet. Genomics">
        <title>The red deer Cervus elaphus genome CerEla1.0: sequencing, annotating, genes, and chromosomes.</title>
        <authorList>
            <person name="Bana N.A."/>
            <person name="Nyiri A."/>
            <person name="Nagy J."/>
            <person name="Frank K."/>
            <person name="Nagy T."/>
            <person name="Steger V."/>
            <person name="Schiller M."/>
            <person name="Lakatos P."/>
            <person name="Sugar L."/>
            <person name="Horn P."/>
            <person name="Barta E."/>
            <person name="Orosz L."/>
        </authorList>
    </citation>
    <scope>NUCLEOTIDE SEQUENCE [LARGE SCALE GENOMIC DNA]</scope>
    <source>
        <strain evidence="2">Hungarian</strain>
    </source>
</reference>
<accession>A0A212BZ82</accession>
<comment type="caution">
    <text evidence="2">The sequence shown here is derived from an EMBL/GenBank/DDBJ whole genome shotgun (WGS) entry which is preliminary data.</text>
</comment>
<gene>
    <name evidence="2" type="ORF">Celaphus_00009760</name>
</gene>
<dbReference type="AlphaFoldDB" id="A0A212BZ82"/>
<dbReference type="EMBL" id="MKHE01000034">
    <property type="protein sequence ID" value="OWJ99060.1"/>
    <property type="molecule type" value="Genomic_DNA"/>
</dbReference>
<evidence type="ECO:0000313" key="2">
    <source>
        <dbReference type="EMBL" id="OWJ99060.1"/>
    </source>
</evidence>
<proteinExistence type="predicted"/>
<evidence type="ECO:0000256" key="1">
    <source>
        <dbReference type="SAM" id="MobiDB-lite"/>
    </source>
</evidence>
<feature type="region of interest" description="Disordered" evidence="1">
    <location>
        <begin position="27"/>
        <end position="48"/>
    </location>
</feature>
<feature type="compositionally biased region" description="Low complexity" evidence="1">
    <location>
        <begin position="27"/>
        <end position="40"/>
    </location>
</feature>
<name>A0A212BZ82_CEREH</name>
<sequence>MGRQQATCWAARSHCLHVAEQATLARAPPDLRAAPRGAPDSSGRQPAWVGSASGASVVAIDNKIEQAMVSGITASLSSPDLASAYVTQGSGEGGFAAVSGSLLGPWQGRELRHLHLSTSHTWQGPELIGCKRTAVPLQSLGWGRGHTHQAASGCRALGHQAVSNHFIVPWSLRTLFSACSAVIRIQRGCGHAGSFPQGQCPVWPGCRAAAAQYAGL</sequence>
<dbReference type="Proteomes" id="UP000242450">
    <property type="component" value="Chromosome X"/>
</dbReference>
<organism evidence="2 3">
    <name type="scientific">Cervus elaphus hippelaphus</name>
    <name type="common">European red deer</name>
    <dbReference type="NCBI Taxonomy" id="46360"/>
    <lineage>
        <taxon>Eukaryota</taxon>
        <taxon>Metazoa</taxon>
        <taxon>Chordata</taxon>
        <taxon>Craniata</taxon>
        <taxon>Vertebrata</taxon>
        <taxon>Euteleostomi</taxon>
        <taxon>Mammalia</taxon>
        <taxon>Eutheria</taxon>
        <taxon>Laurasiatheria</taxon>
        <taxon>Artiodactyla</taxon>
        <taxon>Ruminantia</taxon>
        <taxon>Pecora</taxon>
        <taxon>Cervidae</taxon>
        <taxon>Cervinae</taxon>
        <taxon>Cervus</taxon>
    </lineage>
</organism>
<evidence type="ECO:0000313" key="3">
    <source>
        <dbReference type="Proteomes" id="UP000242450"/>
    </source>
</evidence>
<protein>
    <submittedName>
        <fullName evidence="2">TSC22D3</fullName>
    </submittedName>
</protein>
<keyword evidence="3" id="KW-1185">Reference proteome</keyword>
<dbReference type="OrthoDB" id="8961796at2759"/>